<name>A0A1G9KA22_9SPHI</name>
<dbReference type="GO" id="GO:0005975">
    <property type="term" value="P:carbohydrate metabolic process"/>
    <property type="evidence" value="ECO:0007669"/>
    <property type="project" value="InterPro"/>
</dbReference>
<dbReference type="PANTHER" id="PTHR47791:SF3">
    <property type="entry name" value="MEIOTICALLY UP-REGULATED GENE 191 PROTEIN"/>
    <property type="match status" value="1"/>
</dbReference>
<dbReference type="InterPro" id="IPR053169">
    <property type="entry name" value="MUG_Protein"/>
</dbReference>
<dbReference type="Proteomes" id="UP000183200">
    <property type="component" value="Unassembled WGS sequence"/>
</dbReference>
<dbReference type="GO" id="GO:0016787">
    <property type="term" value="F:hydrolase activity"/>
    <property type="evidence" value="ECO:0007669"/>
    <property type="project" value="UniProtKB-KW"/>
</dbReference>
<dbReference type="InterPro" id="IPR008928">
    <property type="entry name" value="6-hairpin_glycosidase_sf"/>
</dbReference>
<sequence length="373" mass="42351">MNILKTLGLVLLLSNCGKKSDGAATPSPSLTKPKTFSLIDANNAFDSFNTAFYDTNRKLYYSKSDRKDIAEGWTQAVFWDSAMAAYKRSKSEAHLKLVNEIYQGGALAYSNFDWKKVKEINGFIYDDMMWWIISLSRAYELTNDQKYLDVATAGFKYVWDNSYDPIDGGMRWSWKVDGKNACINYPTVIAAMTLYNITKKQDYMDKAKNIYTWSRTNLFQTSTGRVADHKVGNNPPGFEDYTYNQGTFIGAAVMLFKATNDQDFLTDAKLAADYTKNKMSDGKGVLPAEGEWNEQGVLKAVFAQYMQMLIVDAGQSQYSEWMHYNINLAWVNRDQKRTLMFRDYKVACPTGVIQSFEASSGVAFMQLFDPIAN</sequence>
<dbReference type="AlphaFoldDB" id="A0A1G9KA22"/>
<gene>
    <name evidence="1" type="ORF">SAMN05421820_101512</name>
</gene>
<dbReference type="Pfam" id="PF03663">
    <property type="entry name" value="Glyco_hydro_76"/>
    <property type="match status" value="1"/>
</dbReference>
<keyword evidence="1" id="KW-0378">Hydrolase</keyword>
<evidence type="ECO:0000313" key="2">
    <source>
        <dbReference type="Proteomes" id="UP000183200"/>
    </source>
</evidence>
<dbReference type="RefSeq" id="WP_074604537.1">
    <property type="nucleotide sequence ID" value="NZ_FNGY01000001.1"/>
</dbReference>
<dbReference type="Gene3D" id="1.50.10.20">
    <property type="match status" value="1"/>
</dbReference>
<dbReference type="EMBL" id="FNGY01000001">
    <property type="protein sequence ID" value="SDL46416.1"/>
    <property type="molecule type" value="Genomic_DNA"/>
</dbReference>
<protein>
    <submittedName>
        <fullName evidence="1">Glycosyl hydrolase family 76</fullName>
    </submittedName>
</protein>
<dbReference type="PANTHER" id="PTHR47791">
    <property type="entry name" value="MEIOTICALLY UP-REGULATED GENE 191 PROTEIN"/>
    <property type="match status" value="1"/>
</dbReference>
<keyword evidence="2" id="KW-1185">Reference proteome</keyword>
<reference evidence="2" key="1">
    <citation type="submission" date="2016-10" db="EMBL/GenBank/DDBJ databases">
        <authorList>
            <person name="Varghese N."/>
            <person name="Submissions S."/>
        </authorList>
    </citation>
    <scope>NUCLEOTIDE SEQUENCE [LARGE SCALE GENOMIC DNA]</scope>
    <source>
        <strain evidence="2">DSM 19110</strain>
    </source>
</reference>
<accession>A0A1G9KA22</accession>
<dbReference type="InterPro" id="IPR014512">
    <property type="entry name" value="O_gly_hydro"/>
</dbReference>
<organism evidence="1 2">
    <name type="scientific">Pedobacter steynii</name>
    <dbReference type="NCBI Taxonomy" id="430522"/>
    <lineage>
        <taxon>Bacteria</taxon>
        <taxon>Pseudomonadati</taxon>
        <taxon>Bacteroidota</taxon>
        <taxon>Sphingobacteriia</taxon>
        <taxon>Sphingobacteriales</taxon>
        <taxon>Sphingobacteriaceae</taxon>
        <taxon>Pedobacter</taxon>
    </lineage>
</organism>
<evidence type="ECO:0000313" key="1">
    <source>
        <dbReference type="EMBL" id="SDL46416.1"/>
    </source>
</evidence>
<proteinExistence type="predicted"/>
<dbReference type="InterPro" id="IPR005198">
    <property type="entry name" value="Glyco_hydro_76"/>
</dbReference>
<dbReference type="PIRSF" id="PIRSF021505">
    <property type="entry name" value="O_gly_hdrol"/>
    <property type="match status" value="1"/>
</dbReference>
<dbReference type="OrthoDB" id="6387072at2"/>
<dbReference type="SUPFAM" id="SSF48208">
    <property type="entry name" value="Six-hairpin glycosidases"/>
    <property type="match status" value="1"/>
</dbReference>